<evidence type="ECO:0000313" key="5">
    <source>
        <dbReference type="Proteomes" id="UP000815677"/>
    </source>
</evidence>
<keyword evidence="2" id="KW-1133">Transmembrane helix</keyword>
<dbReference type="PANTHER" id="PTHR40465">
    <property type="entry name" value="CHROMOSOME 1, WHOLE GENOME SHOTGUN SEQUENCE"/>
    <property type="match status" value="1"/>
</dbReference>
<proteinExistence type="predicted"/>
<dbReference type="Pfam" id="PF20152">
    <property type="entry name" value="DUF6534"/>
    <property type="match status" value="1"/>
</dbReference>
<sequence length="332" mass="37219">MSSTEVVSWGLKNFLGCGVLGLALSSIIFGITWLQVYLYYTEHSSGDRPFLKAYVAIVMILDTLNQVLVILVVYHYTVTDFGDFEALTQNTWPFFFWQALPAGIIEIMVEAFFAYRLYGMSGRKIIYLVFVGVVCVFQLAGYIGWLVIGSKSSPLPSLTAQLEPWSIIIFSSATICDLVIAVCLIHYLRKEKNAGMFRGTNRAINLLITYALNTCLLTDILNIICIIVWAKEKESMLYVLFFWVVIRTYSCSFMSTFVDHLPGWTIGLNESSLNSRYKVRRQLQGNNDFIVSSRPGSQPAASLQFHGENASPAPWNELDGLEGIKRPSCSAA</sequence>
<name>A0ABQ0LL04_MYCCL</name>
<feature type="region of interest" description="Disordered" evidence="1">
    <location>
        <begin position="294"/>
        <end position="332"/>
    </location>
</feature>
<keyword evidence="2" id="KW-0472">Membrane</keyword>
<dbReference type="Proteomes" id="UP000815677">
    <property type="component" value="Unassembled WGS sequence"/>
</dbReference>
<evidence type="ECO:0000256" key="2">
    <source>
        <dbReference type="SAM" id="Phobius"/>
    </source>
</evidence>
<dbReference type="EMBL" id="DF847312">
    <property type="protein sequence ID" value="GAT51717.1"/>
    <property type="molecule type" value="Genomic_DNA"/>
</dbReference>
<accession>A0ABQ0LL04</accession>
<feature type="transmembrane region" description="Helical" evidence="2">
    <location>
        <begin position="207"/>
        <end position="230"/>
    </location>
</feature>
<keyword evidence="2" id="KW-0812">Transmembrane</keyword>
<evidence type="ECO:0000256" key="1">
    <source>
        <dbReference type="SAM" id="MobiDB-lite"/>
    </source>
</evidence>
<feature type="transmembrane region" description="Helical" evidence="2">
    <location>
        <begin position="53"/>
        <end position="74"/>
    </location>
</feature>
<feature type="transmembrane region" description="Helical" evidence="2">
    <location>
        <begin position="125"/>
        <end position="145"/>
    </location>
</feature>
<keyword evidence="5" id="KW-1185">Reference proteome</keyword>
<evidence type="ECO:0000313" key="4">
    <source>
        <dbReference type="EMBL" id="GAT51717.1"/>
    </source>
</evidence>
<organism evidence="4 5">
    <name type="scientific">Mycena chlorophos</name>
    <name type="common">Agaric fungus</name>
    <name type="synonym">Agaricus chlorophos</name>
    <dbReference type="NCBI Taxonomy" id="658473"/>
    <lineage>
        <taxon>Eukaryota</taxon>
        <taxon>Fungi</taxon>
        <taxon>Dikarya</taxon>
        <taxon>Basidiomycota</taxon>
        <taxon>Agaricomycotina</taxon>
        <taxon>Agaricomycetes</taxon>
        <taxon>Agaricomycetidae</taxon>
        <taxon>Agaricales</taxon>
        <taxon>Marasmiineae</taxon>
        <taxon>Mycenaceae</taxon>
        <taxon>Mycena</taxon>
    </lineage>
</organism>
<reference evidence="4" key="1">
    <citation type="submission" date="2014-09" db="EMBL/GenBank/DDBJ databases">
        <title>Genome sequence of the luminous mushroom Mycena chlorophos for searching fungal bioluminescence genes.</title>
        <authorList>
            <person name="Tanaka Y."/>
            <person name="Kasuga D."/>
            <person name="Oba Y."/>
            <person name="Hase S."/>
            <person name="Sato K."/>
            <person name="Oba Y."/>
            <person name="Sakakibara Y."/>
        </authorList>
    </citation>
    <scope>NUCLEOTIDE SEQUENCE</scope>
</reference>
<protein>
    <recommendedName>
        <fullName evidence="3">DUF6534 domain-containing protein</fullName>
    </recommendedName>
</protein>
<feature type="transmembrane region" description="Helical" evidence="2">
    <location>
        <begin position="94"/>
        <end position="113"/>
    </location>
</feature>
<feature type="transmembrane region" description="Helical" evidence="2">
    <location>
        <begin position="236"/>
        <end position="258"/>
    </location>
</feature>
<feature type="transmembrane region" description="Helical" evidence="2">
    <location>
        <begin position="20"/>
        <end position="41"/>
    </location>
</feature>
<feature type="transmembrane region" description="Helical" evidence="2">
    <location>
        <begin position="165"/>
        <end position="187"/>
    </location>
</feature>
<gene>
    <name evidence="4" type="ORF">MCHLO_08834</name>
</gene>
<dbReference type="InterPro" id="IPR045339">
    <property type="entry name" value="DUF6534"/>
</dbReference>
<feature type="domain" description="DUF6534" evidence="3">
    <location>
        <begin position="173"/>
        <end position="257"/>
    </location>
</feature>
<dbReference type="PANTHER" id="PTHR40465:SF1">
    <property type="entry name" value="DUF6534 DOMAIN-CONTAINING PROTEIN"/>
    <property type="match status" value="1"/>
</dbReference>
<evidence type="ECO:0000259" key="3">
    <source>
        <dbReference type="Pfam" id="PF20152"/>
    </source>
</evidence>